<reference evidence="2" key="1">
    <citation type="journal article" date="2014" name="PLoS Genet.">
        <title>The Genome of Spironucleus salmonicida Highlights a Fish Pathogen Adapted to Fluctuating Environments.</title>
        <authorList>
            <person name="Xu F."/>
            <person name="Jerlstrom-Hultqvist J."/>
            <person name="Einarsson E."/>
            <person name="Astvaldsson A."/>
            <person name="Svard S.G."/>
            <person name="Andersson J.O."/>
        </authorList>
    </citation>
    <scope>NUCLEOTIDE SEQUENCE</scope>
</reference>
<name>V6LI69_9EUKA</name>
<dbReference type="AlphaFoldDB" id="V6LI69"/>
<evidence type="ECO:0000313" key="2">
    <source>
        <dbReference type="EMBL" id="EST44270.1"/>
    </source>
</evidence>
<sequence length="111" mass="12947">MKSNLFPPRELQIPNAAQYHTPQLMEAYTKFINIQQLHAINYKKVWGEFQQMQFKKGELVEDKIINENNSQNNEYMSDTIQAEVVSNESSEFDNEVRLSSSDQVSDDLDDE</sequence>
<proteinExistence type="predicted"/>
<protein>
    <submittedName>
        <fullName evidence="2">Uncharacterized protein</fullName>
    </submittedName>
</protein>
<accession>V6LI69</accession>
<dbReference type="EMBL" id="KI546122">
    <property type="protein sequence ID" value="EST44270.1"/>
    <property type="molecule type" value="Genomic_DNA"/>
</dbReference>
<organism evidence="2">
    <name type="scientific">Spironucleus salmonicida</name>
    <dbReference type="NCBI Taxonomy" id="348837"/>
    <lineage>
        <taxon>Eukaryota</taxon>
        <taxon>Metamonada</taxon>
        <taxon>Diplomonadida</taxon>
        <taxon>Hexamitidae</taxon>
        <taxon>Hexamitinae</taxon>
        <taxon>Spironucleus</taxon>
    </lineage>
</organism>
<gene>
    <name evidence="2" type="ORF">SS50377_15933</name>
</gene>
<evidence type="ECO:0000256" key="1">
    <source>
        <dbReference type="SAM" id="MobiDB-lite"/>
    </source>
</evidence>
<dbReference type="VEuPathDB" id="GiardiaDB:SS50377_24169"/>
<feature type="region of interest" description="Disordered" evidence="1">
    <location>
        <begin position="86"/>
        <end position="111"/>
    </location>
</feature>